<keyword evidence="3" id="KW-1185">Reference proteome</keyword>
<proteinExistence type="predicted"/>
<accession>A0A0R2KG54</accession>
<organism evidence="2 3">
    <name type="scientific">Ligilactobacillus ceti DSM 22408</name>
    <dbReference type="NCBI Taxonomy" id="1122146"/>
    <lineage>
        <taxon>Bacteria</taxon>
        <taxon>Bacillati</taxon>
        <taxon>Bacillota</taxon>
        <taxon>Bacilli</taxon>
        <taxon>Lactobacillales</taxon>
        <taxon>Lactobacillaceae</taxon>
        <taxon>Ligilactobacillus</taxon>
    </lineage>
</organism>
<feature type="transmembrane region" description="Helical" evidence="1">
    <location>
        <begin position="6"/>
        <end position="24"/>
    </location>
</feature>
<comment type="caution">
    <text evidence="2">The sequence shown here is derived from an EMBL/GenBank/DDBJ whole genome shotgun (WGS) entry which is preliminary data.</text>
</comment>
<sequence>MASESSIYQVVFGGGMLIVLLKVLHERFTRRELSWLLIFGVIIVINAVITHKVTLLFTYVILLGVKNVDLSAVFKVMLITRILGMASVILLTWIGLIDARSIMFWRNNKMILRSALGYDHPNLLHTLFLGLIILIIYFTYQKINIWGMGILFALNYGLYQFSYSRTGFYCVNLLLIITLLSKVRCIQKVLFKLAVYIQFILMAFTLLICTVFWPTNFVQHLNQLLTGRVYYSMLQFYYRIPLFGRNFQDVHLNFDNSYSMILTMYGLIITVVFLYGYYRVAREVERQQNIVLCIIFIILSVAMFLESYLPNTLLNLTLFYMAKYFYHEDVAFENRRAAR</sequence>
<dbReference type="eggNOG" id="ENOG5034BHH">
    <property type="taxonomic scope" value="Bacteria"/>
</dbReference>
<evidence type="ECO:0000256" key="1">
    <source>
        <dbReference type="SAM" id="Phobius"/>
    </source>
</evidence>
<reference evidence="2 3" key="1">
    <citation type="journal article" date="2015" name="Genome Announc.">
        <title>Expanding the biotechnology potential of lactobacilli through comparative genomics of 213 strains and associated genera.</title>
        <authorList>
            <person name="Sun Z."/>
            <person name="Harris H.M."/>
            <person name="McCann A."/>
            <person name="Guo C."/>
            <person name="Argimon S."/>
            <person name="Zhang W."/>
            <person name="Yang X."/>
            <person name="Jeffery I.B."/>
            <person name="Cooney J.C."/>
            <person name="Kagawa T.F."/>
            <person name="Liu W."/>
            <person name="Song Y."/>
            <person name="Salvetti E."/>
            <person name="Wrobel A."/>
            <person name="Rasinkangas P."/>
            <person name="Parkhill J."/>
            <person name="Rea M.C."/>
            <person name="O'Sullivan O."/>
            <person name="Ritari J."/>
            <person name="Douillard F.P."/>
            <person name="Paul Ross R."/>
            <person name="Yang R."/>
            <person name="Briner A.E."/>
            <person name="Felis G.E."/>
            <person name="de Vos W.M."/>
            <person name="Barrangou R."/>
            <person name="Klaenhammer T.R."/>
            <person name="Caufield P.W."/>
            <person name="Cui Y."/>
            <person name="Zhang H."/>
            <person name="O'Toole P.W."/>
        </authorList>
    </citation>
    <scope>NUCLEOTIDE SEQUENCE [LARGE SCALE GENOMIC DNA]</scope>
    <source>
        <strain evidence="2 3">DSM 22408</strain>
    </source>
</reference>
<dbReference type="AlphaFoldDB" id="A0A0R2KG54"/>
<dbReference type="PATRIC" id="fig|1122146.4.peg.363"/>
<dbReference type="OrthoDB" id="2002115at2"/>
<feature type="transmembrane region" description="Helical" evidence="1">
    <location>
        <begin position="290"/>
        <end position="309"/>
    </location>
</feature>
<dbReference type="EMBL" id="JQBZ01000025">
    <property type="protein sequence ID" value="KRN88387.1"/>
    <property type="molecule type" value="Genomic_DNA"/>
</dbReference>
<protein>
    <recommendedName>
        <fullName evidence="4">Polysaccharide polymerase</fullName>
    </recommendedName>
</protein>
<feature type="transmembrane region" description="Helical" evidence="1">
    <location>
        <begin position="160"/>
        <end position="181"/>
    </location>
</feature>
<evidence type="ECO:0000313" key="2">
    <source>
        <dbReference type="EMBL" id="KRN88387.1"/>
    </source>
</evidence>
<gene>
    <name evidence="2" type="ORF">IV53_GL000351</name>
</gene>
<keyword evidence="1" id="KW-1133">Transmembrane helix</keyword>
<dbReference type="Proteomes" id="UP000051500">
    <property type="component" value="Unassembled WGS sequence"/>
</dbReference>
<feature type="transmembrane region" description="Helical" evidence="1">
    <location>
        <begin position="36"/>
        <end position="62"/>
    </location>
</feature>
<name>A0A0R2KG54_9LACO</name>
<feature type="transmembrane region" description="Helical" evidence="1">
    <location>
        <begin position="82"/>
        <end position="102"/>
    </location>
</feature>
<keyword evidence="1" id="KW-0472">Membrane</keyword>
<evidence type="ECO:0008006" key="4">
    <source>
        <dbReference type="Google" id="ProtNLM"/>
    </source>
</evidence>
<dbReference type="RefSeq" id="WP_152973841.1">
    <property type="nucleotide sequence ID" value="NZ_JQBZ01000025.1"/>
</dbReference>
<dbReference type="STRING" id="1122146.IV53_GL000351"/>
<keyword evidence="1" id="KW-0812">Transmembrane</keyword>
<feature type="transmembrane region" description="Helical" evidence="1">
    <location>
        <begin position="123"/>
        <end position="140"/>
    </location>
</feature>
<feature type="transmembrane region" description="Helical" evidence="1">
    <location>
        <begin position="258"/>
        <end position="278"/>
    </location>
</feature>
<feature type="transmembrane region" description="Helical" evidence="1">
    <location>
        <begin position="193"/>
        <end position="213"/>
    </location>
</feature>
<evidence type="ECO:0000313" key="3">
    <source>
        <dbReference type="Proteomes" id="UP000051500"/>
    </source>
</evidence>